<proteinExistence type="inferred from homology"/>
<reference evidence="8" key="1">
    <citation type="submission" date="2022-05" db="EMBL/GenBank/DDBJ databases">
        <title>Schlegelella sp. nov., isolated from mangrove soil.</title>
        <authorList>
            <person name="Liu Y."/>
            <person name="Ge X."/>
            <person name="Liu W."/>
        </authorList>
    </citation>
    <scope>NUCLEOTIDE SEQUENCE</scope>
    <source>
        <strain evidence="8">S2-27</strain>
    </source>
</reference>
<dbReference type="EMBL" id="JAMKFE010000005">
    <property type="protein sequence ID" value="MCM5680052.1"/>
    <property type="molecule type" value="Genomic_DNA"/>
</dbReference>
<dbReference type="SUPFAM" id="SSF56645">
    <property type="entry name" value="Acyl-CoA dehydrogenase NM domain-like"/>
    <property type="match status" value="1"/>
</dbReference>
<comment type="similarity">
    <text evidence="2">Belongs to the acyl-CoA dehydrogenase family.</text>
</comment>
<dbReference type="Pfam" id="PF02770">
    <property type="entry name" value="Acyl-CoA_dh_M"/>
    <property type="match status" value="1"/>
</dbReference>
<dbReference type="Pfam" id="PF02771">
    <property type="entry name" value="Acyl-CoA_dh_N"/>
    <property type="match status" value="1"/>
</dbReference>
<evidence type="ECO:0000313" key="9">
    <source>
        <dbReference type="Proteomes" id="UP001165541"/>
    </source>
</evidence>
<dbReference type="InterPro" id="IPR006091">
    <property type="entry name" value="Acyl-CoA_Oxase/DH_mid-dom"/>
</dbReference>
<evidence type="ECO:0000259" key="6">
    <source>
        <dbReference type="Pfam" id="PF02770"/>
    </source>
</evidence>
<dbReference type="InterPro" id="IPR036250">
    <property type="entry name" value="AcylCo_DH-like_C"/>
</dbReference>
<dbReference type="RefSeq" id="WP_251778297.1">
    <property type="nucleotide sequence ID" value="NZ_JAMKFE010000005.1"/>
</dbReference>
<dbReference type="PANTHER" id="PTHR43884:SF12">
    <property type="entry name" value="ISOVALERYL-COA DEHYDROGENASE, MITOCHONDRIAL-RELATED"/>
    <property type="match status" value="1"/>
</dbReference>
<name>A0ABT0YMU7_9BURK</name>
<dbReference type="Pfam" id="PF00441">
    <property type="entry name" value="Acyl-CoA_dh_1"/>
    <property type="match status" value="1"/>
</dbReference>
<dbReference type="InterPro" id="IPR046373">
    <property type="entry name" value="Acyl-CoA_Oxase/DH_mid-dom_sf"/>
</dbReference>
<dbReference type="InterPro" id="IPR009075">
    <property type="entry name" value="AcylCo_DH/oxidase_C"/>
</dbReference>
<dbReference type="Proteomes" id="UP001165541">
    <property type="component" value="Unassembled WGS sequence"/>
</dbReference>
<comment type="cofactor">
    <cofactor evidence="1">
        <name>FAD</name>
        <dbReference type="ChEBI" id="CHEBI:57692"/>
    </cofactor>
</comment>
<feature type="domain" description="Acyl-CoA dehydrogenase/oxidase N-terminal" evidence="7">
    <location>
        <begin position="7"/>
        <end position="117"/>
    </location>
</feature>
<dbReference type="Gene3D" id="1.20.140.10">
    <property type="entry name" value="Butyryl-CoA Dehydrogenase, subunit A, domain 3"/>
    <property type="match status" value="1"/>
</dbReference>
<accession>A0ABT0YMU7</accession>
<organism evidence="8 9">
    <name type="scientific">Caldimonas mangrovi</name>
    <dbReference type="NCBI Taxonomy" id="2944811"/>
    <lineage>
        <taxon>Bacteria</taxon>
        <taxon>Pseudomonadati</taxon>
        <taxon>Pseudomonadota</taxon>
        <taxon>Betaproteobacteria</taxon>
        <taxon>Burkholderiales</taxon>
        <taxon>Sphaerotilaceae</taxon>
        <taxon>Caldimonas</taxon>
    </lineage>
</organism>
<evidence type="ECO:0000313" key="8">
    <source>
        <dbReference type="EMBL" id="MCM5680052.1"/>
    </source>
</evidence>
<dbReference type="PIRSF" id="PIRSF016578">
    <property type="entry name" value="HsaA"/>
    <property type="match status" value="1"/>
</dbReference>
<evidence type="ECO:0000256" key="1">
    <source>
        <dbReference type="ARBA" id="ARBA00001974"/>
    </source>
</evidence>
<dbReference type="Gene3D" id="2.40.110.10">
    <property type="entry name" value="Butyryl-CoA Dehydrogenase, subunit A, domain 2"/>
    <property type="match status" value="1"/>
</dbReference>
<gene>
    <name evidence="8" type="ORF">M8A51_10955</name>
</gene>
<dbReference type="PANTHER" id="PTHR43884">
    <property type="entry name" value="ACYL-COA DEHYDROGENASE"/>
    <property type="match status" value="1"/>
</dbReference>
<sequence length="386" mass="41322">MNEFFSSELRRLVEQAESLAVDVIAPSAEKVDRDASWPRQSLAALSESRLTALTVPRAAGGHGQGLLAVAAITEAIGKACSSTSMCFGMHCVATAVLAAKATKRQEQAYLAPIAQGKHFTTLALSEAGTGASFFLSRTSLERQGENYVIDGHKQFVTSGGYADSYVISTQASGSREQGEFSCLVIDRDAPNLHWGHPWHGLGMRGNASRTLHLESTVVPADRLLGDEGDQVWYVFEIVAPYFLTAMAGTYLGIAQAALDLALQHMKGRRHVHSGQSLADIELLQHRVGQLWMSVEKCRLLLYHAARLGDLGDPQAMIALLASKAEAATTAVTATNEAMTLCGGAAYGENGMLARLLRDARAGHVMAPTTDMLTLWIGRSALGVPLF</sequence>
<evidence type="ECO:0000259" key="7">
    <source>
        <dbReference type="Pfam" id="PF02771"/>
    </source>
</evidence>
<dbReference type="InterPro" id="IPR037069">
    <property type="entry name" value="AcylCoA_DH/ox_N_sf"/>
</dbReference>
<dbReference type="InterPro" id="IPR013786">
    <property type="entry name" value="AcylCoA_DH/ox_N"/>
</dbReference>
<dbReference type="Gene3D" id="1.10.540.10">
    <property type="entry name" value="Acyl-CoA dehydrogenase/oxidase, N-terminal domain"/>
    <property type="match status" value="1"/>
</dbReference>
<dbReference type="InterPro" id="IPR009100">
    <property type="entry name" value="AcylCoA_DH/oxidase_NM_dom_sf"/>
</dbReference>
<protein>
    <submittedName>
        <fullName evidence="8">Acyl-CoA/acyl-ACP dehydrogenase</fullName>
    </submittedName>
</protein>
<comment type="caution">
    <text evidence="8">The sequence shown here is derived from an EMBL/GenBank/DDBJ whole genome shotgun (WGS) entry which is preliminary data.</text>
</comment>
<evidence type="ECO:0000256" key="2">
    <source>
        <dbReference type="ARBA" id="ARBA00009347"/>
    </source>
</evidence>
<dbReference type="SUPFAM" id="SSF47203">
    <property type="entry name" value="Acyl-CoA dehydrogenase C-terminal domain-like"/>
    <property type="match status" value="1"/>
</dbReference>
<keyword evidence="3" id="KW-0285">Flavoprotein</keyword>
<feature type="domain" description="Acyl-CoA dehydrogenase/oxidase C-terminal" evidence="5">
    <location>
        <begin position="245"/>
        <end position="380"/>
    </location>
</feature>
<feature type="domain" description="Acyl-CoA oxidase/dehydrogenase middle" evidence="6">
    <location>
        <begin position="122"/>
        <end position="214"/>
    </location>
</feature>
<evidence type="ECO:0000256" key="4">
    <source>
        <dbReference type="ARBA" id="ARBA00022827"/>
    </source>
</evidence>
<keyword evidence="4" id="KW-0274">FAD</keyword>
<evidence type="ECO:0000259" key="5">
    <source>
        <dbReference type="Pfam" id="PF00441"/>
    </source>
</evidence>
<keyword evidence="9" id="KW-1185">Reference proteome</keyword>
<evidence type="ECO:0000256" key="3">
    <source>
        <dbReference type="ARBA" id="ARBA00022630"/>
    </source>
</evidence>